<keyword evidence="2" id="KW-0804">Transcription</keyword>
<dbReference type="GO" id="GO:0030154">
    <property type="term" value="P:cell differentiation"/>
    <property type="evidence" value="ECO:0007669"/>
    <property type="project" value="TreeGrafter"/>
</dbReference>
<dbReference type="GO" id="GO:0009791">
    <property type="term" value="P:post-embryonic development"/>
    <property type="evidence" value="ECO:0007669"/>
    <property type="project" value="UniProtKB-ARBA"/>
</dbReference>
<reference evidence="4" key="1">
    <citation type="submission" date="2014-05" db="EMBL/GenBank/DDBJ databases">
        <authorList>
            <person name="Chronopoulou M."/>
        </authorList>
    </citation>
    <scope>NUCLEOTIDE SEQUENCE</scope>
    <source>
        <tissue evidence="4">Whole organism</tissue>
    </source>
</reference>
<dbReference type="GO" id="GO:0140416">
    <property type="term" value="F:transcription regulator inhibitor activity"/>
    <property type="evidence" value="ECO:0007669"/>
    <property type="project" value="TreeGrafter"/>
</dbReference>
<evidence type="ECO:0000256" key="1">
    <source>
        <dbReference type="ARBA" id="ARBA00023015"/>
    </source>
</evidence>
<protein>
    <recommendedName>
        <fullName evidence="3">MH2 domain-containing protein</fullName>
    </recommendedName>
</protein>
<dbReference type="OrthoDB" id="5946219at2759"/>
<dbReference type="GO" id="GO:0051239">
    <property type="term" value="P:regulation of multicellular organismal process"/>
    <property type="evidence" value="ECO:0007669"/>
    <property type="project" value="UniProtKB-ARBA"/>
</dbReference>
<dbReference type="Gene3D" id="2.60.200.10">
    <property type="match status" value="1"/>
</dbReference>
<dbReference type="GO" id="GO:0060395">
    <property type="term" value="P:SMAD protein signal transduction"/>
    <property type="evidence" value="ECO:0007669"/>
    <property type="project" value="TreeGrafter"/>
</dbReference>
<dbReference type="InterPro" id="IPR017855">
    <property type="entry name" value="SMAD-like_dom_sf"/>
</dbReference>
<feature type="domain" description="MH2" evidence="3">
    <location>
        <begin position="36"/>
        <end position="215"/>
    </location>
</feature>
<dbReference type="PANTHER" id="PTHR13703:SF54">
    <property type="entry name" value="MOTHERS AGAINST DECAPENTAPLEGIC HOMOLOG"/>
    <property type="match status" value="1"/>
</dbReference>
<dbReference type="SMART" id="SM00524">
    <property type="entry name" value="DWB"/>
    <property type="match status" value="1"/>
</dbReference>
<dbReference type="SUPFAM" id="SSF49879">
    <property type="entry name" value="SMAD/FHA domain"/>
    <property type="match status" value="1"/>
</dbReference>
<dbReference type="OMA" id="ISSSHWC"/>
<dbReference type="EMBL" id="HACA01012372">
    <property type="protein sequence ID" value="CDW29733.1"/>
    <property type="molecule type" value="Transcribed_RNA"/>
</dbReference>
<dbReference type="PANTHER" id="PTHR13703">
    <property type="entry name" value="SMAD"/>
    <property type="match status" value="1"/>
</dbReference>
<sequence>MMKKSCCIPLFKWCKSFLLRFDGRRKKKSQIDSFPWCKLAYWEECLRVGPQFPVFDSSVDVFSEFLKGSGLSLSSIFTQNKNPSSSTRETRKKIGRGLSLSQESNGVWIHNKSSSAIFVNSPTLDFHPLTGKFIIHKLLPGHSLLVFDYGVSQPLLKRRNNSAPRLDVCSVRVSFAKGWGANYKRQNVTNCPCWLEIMLQSPPPPPPIILPEKIS</sequence>
<dbReference type="GO" id="GO:0050793">
    <property type="term" value="P:regulation of developmental process"/>
    <property type="evidence" value="ECO:0007669"/>
    <property type="project" value="UniProtKB-ARBA"/>
</dbReference>
<dbReference type="PROSITE" id="PS51076">
    <property type="entry name" value="MH2"/>
    <property type="match status" value="1"/>
</dbReference>
<dbReference type="GO" id="GO:0006357">
    <property type="term" value="P:regulation of transcription by RNA polymerase II"/>
    <property type="evidence" value="ECO:0007669"/>
    <property type="project" value="TreeGrafter"/>
</dbReference>
<dbReference type="InterPro" id="IPR008984">
    <property type="entry name" value="SMAD_FHA_dom_sf"/>
</dbReference>
<organism evidence="4">
    <name type="scientific">Lepeophtheirus salmonis</name>
    <name type="common">Salmon louse</name>
    <name type="synonym">Caligus salmonis</name>
    <dbReference type="NCBI Taxonomy" id="72036"/>
    <lineage>
        <taxon>Eukaryota</taxon>
        <taxon>Metazoa</taxon>
        <taxon>Ecdysozoa</taxon>
        <taxon>Arthropoda</taxon>
        <taxon>Crustacea</taxon>
        <taxon>Multicrustacea</taxon>
        <taxon>Hexanauplia</taxon>
        <taxon>Copepoda</taxon>
        <taxon>Siphonostomatoida</taxon>
        <taxon>Caligidae</taxon>
        <taxon>Lepeophtheirus</taxon>
    </lineage>
</organism>
<name>A0A0K2TUL2_LEPSM</name>
<proteinExistence type="predicted"/>
<dbReference type="InterPro" id="IPR001132">
    <property type="entry name" value="SMAD_dom_Dwarfin-type"/>
</dbReference>
<dbReference type="GO" id="GO:0009653">
    <property type="term" value="P:anatomical structure morphogenesis"/>
    <property type="evidence" value="ECO:0007669"/>
    <property type="project" value="TreeGrafter"/>
</dbReference>
<dbReference type="GO" id="GO:0071144">
    <property type="term" value="C:heteromeric SMAD protein complex"/>
    <property type="evidence" value="ECO:0007669"/>
    <property type="project" value="TreeGrafter"/>
</dbReference>
<dbReference type="InterPro" id="IPR013790">
    <property type="entry name" value="Dwarfin"/>
</dbReference>
<evidence type="ECO:0000259" key="3">
    <source>
        <dbReference type="PROSITE" id="PS51076"/>
    </source>
</evidence>
<keyword evidence="1" id="KW-0805">Transcription regulation</keyword>
<dbReference type="GO" id="GO:0070411">
    <property type="term" value="F:I-SMAD binding"/>
    <property type="evidence" value="ECO:0007669"/>
    <property type="project" value="TreeGrafter"/>
</dbReference>
<evidence type="ECO:0000256" key="2">
    <source>
        <dbReference type="ARBA" id="ARBA00023163"/>
    </source>
</evidence>
<dbReference type="Pfam" id="PF03166">
    <property type="entry name" value="MH2"/>
    <property type="match status" value="1"/>
</dbReference>
<evidence type="ECO:0000313" key="4">
    <source>
        <dbReference type="EMBL" id="CDW29733.1"/>
    </source>
</evidence>
<accession>A0A0K2TUL2</accession>
<dbReference type="AlphaFoldDB" id="A0A0K2TUL2"/>